<proteinExistence type="predicted"/>
<keyword evidence="3" id="KW-1185">Reference proteome</keyword>
<dbReference type="AlphaFoldDB" id="A0A9W9WNQ5"/>
<reference evidence="2" key="1">
    <citation type="submission" date="2022-12" db="EMBL/GenBank/DDBJ databases">
        <authorList>
            <person name="Petersen C."/>
        </authorList>
    </citation>
    <scope>NUCLEOTIDE SEQUENCE</scope>
    <source>
        <strain evidence="2">IBT 17660</strain>
    </source>
</reference>
<gene>
    <name evidence="2" type="ORF">N7530_008159</name>
</gene>
<comment type="caution">
    <text evidence="2">The sequence shown here is derived from an EMBL/GenBank/DDBJ whole genome shotgun (WGS) entry which is preliminary data.</text>
</comment>
<accession>A0A9W9WNQ5</accession>
<feature type="region of interest" description="Disordered" evidence="1">
    <location>
        <begin position="1"/>
        <end position="33"/>
    </location>
</feature>
<evidence type="ECO:0000313" key="3">
    <source>
        <dbReference type="Proteomes" id="UP001147760"/>
    </source>
</evidence>
<dbReference type="OrthoDB" id="4366369at2759"/>
<organism evidence="2 3">
    <name type="scientific">Penicillium desertorum</name>
    <dbReference type="NCBI Taxonomy" id="1303715"/>
    <lineage>
        <taxon>Eukaryota</taxon>
        <taxon>Fungi</taxon>
        <taxon>Dikarya</taxon>
        <taxon>Ascomycota</taxon>
        <taxon>Pezizomycotina</taxon>
        <taxon>Eurotiomycetes</taxon>
        <taxon>Eurotiomycetidae</taxon>
        <taxon>Eurotiales</taxon>
        <taxon>Aspergillaceae</taxon>
        <taxon>Penicillium</taxon>
    </lineage>
</organism>
<dbReference type="Proteomes" id="UP001147760">
    <property type="component" value="Unassembled WGS sequence"/>
</dbReference>
<sequence>MSATTSSPDITPSPSTSTTTSASTSTGSLGTNWVTEIRDGKQLATPLELSWFGPPSRHFWNGTSAGRTSSWRGPSKRREQCPQCGLEKDDVVVATKKQAECESRAQAAEELKSAQEQREAAMIELADVQKELAATQKELKKKQKEHAQRWSMDDDIFGPVNRPQPFDQPFIFAAATVTPTCSTYQPPEADKESPIGAFIGTMVRRSWVSGRSKKRSKVELPLPTTAGQVIS</sequence>
<name>A0A9W9WNQ5_9EURO</name>
<feature type="compositionally biased region" description="Polar residues" evidence="1">
    <location>
        <begin position="61"/>
        <end position="72"/>
    </location>
</feature>
<dbReference type="EMBL" id="JAPWDO010000005">
    <property type="protein sequence ID" value="KAJ5470802.1"/>
    <property type="molecule type" value="Genomic_DNA"/>
</dbReference>
<evidence type="ECO:0000256" key="1">
    <source>
        <dbReference type="SAM" id="MobiDB-lite"/>
    </source>
</evidence>
<feature type="region of interest" description="Disordered" evidence="1">
    <location>
        <begin position="54"/>
        <end position="81"/>
    </location>
</feature>
<feature type="region of interest" description="Disordered" evidence="1">
    <location>
        <begin position="138"/>
        <end position="161"/>
    </location>
</feature>
<reference evidence="2" key="2">
    <citation type="journal article" date="2023" name="IMA Fungus">
        <title>Comparative genomic study of the Penicillium genus elucidates a diverse pangenome and 15 lateral gene transfer events.</title>
        <authorList>
            <person name="Petersen C."/>
            <person name="Sorensen T."/>
            <person name="Nielsen M.R."/>
            <person name="Sondergaard T.E."/>
            <person name="Sorensen J.L."/>
            <person name="Fitzpatrick D.A."/>
            <person name="Frisvad J.C."/>
            <person name="Nielsen K.L."/>
        </authorList>
    </citation>
    <scope>NUCLEOTIDE SEQUENCE</scope>
    <source>
        <strain evidence="2">IBT 17660</strain>
    </source>
</reference>
<feature type="compositionally biased region" description="Low complexity" evidence="1">
    <location>
        <begin position="1"/>
        <end position="31"/>
    </location>
</feature>
<evidence type="ECO:0000313" key="2">
    <source>
        <dbReference type="EMBL" id="KAJ5470802.1"/>
    </source>
</evidence>
<protein>
    <submittedName>
        <fullName evidence="2">Uncharacterized protein</fullName>
    </submittedName>
</protein>